<accession>A0AA39X0V0</accession>
<keyword evidence="4" id="KW-1185">Reference proteome</keyword>
<gene>
    <name evidence="3" type="ORF">B0T17DRAFT_617326</name>
</gene>
<feature type="region of interest" description="Disordered" evidence="1">
    <location>
        <begin position="262"/>
        <end position="291"/>
    </location>
</feature>
<feature type="region of interest" description="Disordered" evidence="1">
    <location>
        <begin position="128"/>
        <end position="203"/>
    </location>
</feature>
<feature type="domain" description="N-acetyltransferase ESCO zinc-finger" evidence="2">
    <location>
        <begin position="232"/>
        <end position="271"/>
    </location>
</feature>
<feature type="compositionally biased region" description="Basic residues" evidence="1">
    <location>
        <begin position="264"/>
        <end position="280"/>
    </location>
</feature>
<dbReference type="InterPro" id="IPR028005">
    <property type="entry name" value="AcTrfase_ESCO_Znf_dom"/>
</dbReference>
<proteinExistence type="predicted"/>
<evidence type="ECO:0000259" key="2">
    <source>
        <dbReference type="Pfam" id="PF13878"/>
    </source>
</evidence>
<comment type="caution">
    <text evidence="3">The sequence shown here is derived from an EMBL/GenBank/DDBJ whole genome shotgun (WGS) entry which is preliminary data.</text>
</comment>
<evidence type="ECO:0000313" key="3">
    <source>
        <dbReference type="EMBL" id="KAK0625209.1"/>
    </source>
</evidence>
<feature type="compositionally biased region" description="Polar residues" evidence="1">
    <location>
        <begin position="1"/>
        <end position="12"/>
    </location>
</feature>
<evidence type="ECO:0000313" key="4">
    <source>
        <dbReference type="Proteomes" id="UP001174934"/>
    </source>
</evidence>
<sequence length="291" mass="32126">MSVERISTSSPEPATARQEWKRPLRTYGRRSASSKEPKLPQPKKRKQEDVELEDTSNTAPPSEDVQLPALEAPKGGSILSYFKFLPSSSKPKAPAKSPSCIEPTIESTECIEPISTCTVDSELRKRRRLTTRPGLPVGNLGQADGTSQETCDGDDGMDEKQENMRRCSPPGTPVDPCISSPAMSSKNDTERPPLSETDTKSLQQTELAGAIATRIAGDKKRLGKRFARDMVQTTLSLSTKRDPGFTICKDCGILYNPLNEKDRKEHKKQHAAHARTKSKQRPIDEVVSIRI</sequence>
<feature type="region of interest" description="Disordered" evidence="1">
    <location>
        <begin position="1"/>
        <end position="71"/>
    </location>
</feature>
<name>A0AA39X0V0_9PEZI</name>
<dbReference type="AlphaFoldDB" id="A0AA39X0V0"/>
<feature type="compositionally biased region" description="Basic and acidic residues" evidence="1">
    <location>
        <begin position="187"/>
        <end position="199"/>
    </location>
</feature>
<reference evidence="3" key="1">
    <citation type="submission" date="2023-06" db="EMBL/GenBank/DDBJ databases">
        <title>Genome-scale phylogeny and comparative genomics of the fungal order Sordariales.</title>
        <authorList>
            <consortium name="Lawrence Berkeley National Laboratory"/>
            <person name="Hensen N."/>
            <person name="Bonometti L."/>
            <person name="Westerberg I."/>
            <person name="Brannstrom I.O."/>
            <person name="Guillou S."/>
            <person name="Cros-Aarteil S."/>
            <person name="Calhoun S."/>
            <person name="Haridas S."/>
            <person name="Kuo A."/>
            <person name="Mondo S."/>
            <person name="Pangilinan J."/>
            <person name="Riley R."/>
            <person name="LaButti K."/>
            <person name="Andreopoulos B."/>
            <person name="Lipzen A."/>
            <person name="Chen C."/>
            <person name="Yanf M."/>
            <person name="Daum C."/>
            <person name="Ng V."/>
            <person name="Clum A."/>
            <person name="Steindorff A."/>
            <person name="Ohm R."/>
            <person name="Martin F."/>
            <person name="Silar P."/>
            <person name="Natvig D."/>
            <person name="Lalanne C."/>
            <person name="Gautier V."/>
            <person name="Ament-velasquez S.L."/>
            <person name="Kruys A."/>
            <person name="Hutchinson M.I."/>
            <person name="Powell A.J."/>
            <person name="Barry K."/>
            <person name="Miller A.N."/>
            <person name="Grigoriev I.V."/>
            <person name="Debuchy R."/>
            <person name="Gladieux P."/>
            <person name="Thoren M.H."/>
            <person name="Johannesson H."/>
        </authorList>
    </citation>
    <scope>NUCLEOTIDE SEQUENCE</scope>
    <source>
        <strain evidence="3">SMH3391-2</strain>
    </source>
</reference>
<organism evidence="3 4">
    <name type="scientific">Bombardia bombarda</name>
    <dbReference type="NCBI Taxonomy" id="252184"/>
    <lineage>
        <taxon>Eukaryota</taxon>
        <taxon>Fungi</taxon>
        <taxon>Dikarya</taxon>
        <taxon>Ascomycota</taxon>
        <taxon>Pezizomycotina</taxon>
        <taxon>Sordariomycetes</taxon>
        <taxon>Sordariomycetidae</taxon>
        <taxon>Sordariales</taxon>
        <taxon>Lasiosphaeriaceae</taxon>
        <taxon>Bombardia</taxon>
    </lineage>
</organism>
<protein>
    <recommendedName>
        <fullName evidence="2">N-acetyltransferase ESCO zinc-finger domain-containing protein</fullName>
    </recommendedName>
</protein>
<evidence type="ECO:0000256" key="1">
    <source>
        <dbReference type="SAM" id="MobiDB-lite"/>
    </source>
</evidence>
<dbReference type="EMBL" id="JAULSR010000003">
    <property type="protein sequence ID" value="KAK0625209.1"/>
    <property type="molecule type" value="Genomic_DNA"/>
</dbReference>
<dbReference type="Pfam" id="PF13878">
    <property type="entry name" value="zf-C2H2_3"/>
    <property type="match status" value="1"/>
</dbReference>
<dbReference type="Proteomes" id="UP001174934">
    <property type="component" value="Unassembled WGS sequence"/>
</dbReference>